<name>A0A6P8YLA1_THRPL</name>
<dbReference type="InterPro" id="IPR018114">
    <property type="entry name" value="TRYPSIN_HIS"/>
</dbReference>
<dbReference type="RefSeq" id="XP_034237840.1">
    <property type="nucleotide sequence ID" value="XM_034381949.1"/>
</dbReference>
<evidence type="ECO:0000256" key="5">
    <source>
        <dbReference type="ARBA" id="ARBA00023157"/>
    </source>
</evidence>
<dbReference type="Proteomes" id="UP000515158">
    <property type="component" value="Unplaced"/>
</dbReference>
<evidence type="ECO:0000256" key="7">
    <source>
        <dbReference type="SAM" id="SignalP"/>
    </source>
</evidence>
<organism evidence="10">
    <name type="scientific">Thrips palmi</name>
    <name type="common">Melon thrips</name>
    <dbReference type="NCBI Taxonomy" id="161013"/>
    <lineage>
        <taxon>Eukaryota</taxon>
        <taxon>Metazoa</taxon>
        <taxon>Ecdysozoa</taxon>
        <taxon>Arthropoda</taxon>
        <taxon>Hexapoda</taxon>
        <taxon>Insecta</taxon>
        <taxon>Pterygota</taxon>
        <taxon>Neoptera</taxon>
        <taxon>Paraneoptera</taxon>
        <taxon>Thysanoptera</taxon>
        <taxon>Terebrantia</taxon>
        <taxon>Thripoidea</taxon>
        <taxon>Thripidae</taxon>
        <taxon>Thrips</taxon>
    </lineage>
</organism>
<dbReference type="InterPro" id="IPR050430">
    <property type="entry name" value="Peptidase_S1"/>
</dbReference>
<feature type="signal peptide" evidence="7">
    <location>
        <begin position="1"/>
        <end position="18"/>
    </location>
</feature>
<dbReference type="GeneID" id="117643198"/>
<evidence type="ECO:0000256" key="4">
    <source>
        <dbReference type="ARBA" id="ARBA00022825"/>
    </source>
</evidence>
<evidence type="ECO:0000256" key="3">
    <source>
        <dbReference type="ARBA" id="ARBA00022801"/>
    </source>
</evidence>
<feature type="domain" description="Peptidase S1" evidence="8">
    <location>
        <begin position="39"/>
        <end position="269"/>
    </location>
</feature>
<proteinExistence type="inferred from homology"/>
<dbReference type="AlphaFoldDB" id="A0A6P8YLA1"/>
<dbReference type="PANTHER" id="PTHR24276:SF91">
    <property type="entry name" value="AT26814P-RELATED"/>
    <property type="match status" value="1"/>
</dbReference>
<dbReference type="GO" id="GO:0004252">
    <property type="term" value="F:serine-type endopeptidase activity"/>
    <property type="evidence" value="ECO:0007669"/>
    <property type="project" value="InterPro"/>
</dbReference>
<dbReference type="InterPro" id="IPR043504">
    <property type="entry name" value="Peptidase_S1_PA_chymotrypsin"/>
</dbReference>
<dbReference type="PANTHER" id="PTHR24276">
    <property type="entry name" value="POLYSERASE-RELATED"/>
    <property type="match status" value="1"/>
</dbReference>
<evidence type="ECO:0000256" key="6">
    <source>
        <dbReference type="RuleBase" id="RU363034"/>
    </source>
</evidence>
<keyword evidence="9" id="KW-1185">Reference proteome</keyword>
<comment type="similarity">
    <text evidence="1">Belongs to the peptidase S1 family.</text>
</comment>
<keyword evidence="5" id="KW-1015">Disulfide bond</keyword>
<evidence type="ECO:0000313" key="10">
    <source>
        <dbReference type="RefSeq" id="XP_034237840.1"/>
    </source>
</evidence>
<reference evidence="10" key="1">
    <citation type="submission" date="2025-08" db="UniProtKB">
        <authorList>
            <consortium name="RefSeq"/>
        </authorList>
    </citation>
    <scope>IDENTIFICATION</scope>
    <source>
        <tissue evidence="10">Total insect</tissue>
    </source>
</reference>
<feature type="chain" id="PRO_5027798812" evidence="7">
    <location>
        <begin position="19"/>
        <end position="270"/>
    </location>
</feature>
<dbReference type="PROSITE" id="PS00134">
    <property type="entry name" value="TRYPSIN_HIS"/>
    <property type="match status" value="1"/>
</dbReference>
<protein>
    <submittedName>
        <fullName evidence="10">Trypsin delta-like</fullName>
    </submittedName>
</protein>
<keyword evidence="2 6" id="KW-0645">Protease</keyword>
<dbReference type="CDD" id="cd00190">
    <property type="entry name" value="Tryp_SPc"/>
    <property type="match status" value="1"/>
</dbReference>
<keyword evidence="7" id="KW-0732">Signal</keyword>
<gene>
    <name evidence="10" type="primary">LOC117643198</name>
</gene>
<evidence type="ECO:0000256" key="1">
    <source>
        <dbReference type="ARBA" id="ARBA00007664"/>
    </source>
</evidence>
<keyword evidence="4 6" id="KW-0720">Serine protease</keyword>
<dbReference type="PROSITE" id="PS50240">
    <property type="entry name" value="TRYPSIN_DOM"/>
    <property type="match status" value="1"/>
</dbReference>
<dbReference type="SMART" id="SM00020">
    <property type="entry name" value="Tryp_SPc"/>
    <property type="match status" value="1"/>
</dbReference>
<keyword evidence="3 6" id="KW-0378">Hydrolase</keyword>
<sequence length="270" mass="28344">MASSAALLLAVGLAIATALPQGAVPPKRLFGSDWIEPEIVNGTKADIKEVPYQLSMELMFMHTCGASIVSESFAVTAAHCVAGTPAWMLRVRAGSSWTFFGNWMGSTSGVKTAVAHSEFSMETMNHDVAVLGLKRTLKLGPAIQPIALPASGEALPQGATGLVSGWGTLYEGGLLTAFHLRKLEIPLWTKDECAAMYPKPTTEITGNMLCGGDYTGDSCQGDSGGPLVSDGKLVGIVSWGEGCNEQGKPGIYTRVSAVDIRAFIKEHAGL</sequence>
<dbReference type="Gene3D" id="2.40.10.10">
    <property type="entry name" value="Trypsin-like serine proteases"/>
    <property type="match status" value="1"/>
</dbReference>
<evidence type="ECO:0000259" key="8">
    <source>
        <dbReference type="PROSITE" id="PS50240"/>
    </source>
</evidence>
<dbReference type="PROSITE" id="PS00135">
    <property type="entry name" value="TRYPSIN_SER"/>
    <property type="match status" value="1"/>
</dbReference>
<dbReference type="KEGG" id="tpal:117643198"/>
<evidence type="ECO:0000313" key="9">
    <source>
        <dbReference type="Proteomes" id="UP000515158"/>
    </source>
</evidence>
<dbReference type="InterPro" id="IPR009003">
    <property type="entry name" value="Peptidase_S1_PA"/>
</dbReference>
<dbReference type="SUPFAM" id="SSF50494">
    <property type="entry name" value="Trypsin-like serine proteases"/>
    <property type="match status" value="1"/>
</dbReference>
<dbReference type="PRINTS" id="PR00722">
    <property type="entry name" value="CHYMOTRYPSIN"/>
</dbReference>
<dbReference type="GO" id="GO:0006508">
    <property type="term" value="P:proteolysis"/>
    <property type="evidence" value="ECO:0007669"/>
    <property type="project" value="UniProtKB-KW"/>
</dbReference>
<accession>A0A6P8YLA1</accession>
<dbReference type="InterPro" id="IPR001254">
    <property type="entry name" value="Trypsin_dom"/>
</dbReference>
<dbReference type="Pfam" id="PF00089">
    <property type="entry name" value="Trypsin"/>
    <property type="match status" value="1"/>
</dbReference>
<dbReference type="InParanoid" id="A0A6P8YLA1"/>
<dbReference type="FunFam" id="2.40.10.10:FF:000034">
    <property type="entry name" value="Eupolytin"/>
    <property type="match status" value="1"/>
</dbReference>
<dbReference type="OrthoDB" id="10059102at2759"/>
<dbReference type="InterPro" id="IPR033116">
    <property type="entry name" value="TRYPSIN_SER"/>
</dbReference>
<evidence type="ECO:0000256" key="2">
    <source>
        <dbReference type="ARBA" id="ARBA00022670"/>
    </source>
</evidence>
<dbReference type="InterPro" id="IPR001314">
    <property type="entry name" value="Peptidase_S1A"/>
</dbReference>